<organism evidence="3 4">
    <name type="scientific">Enterobacter sichuanensis</name>
    <dbReference type="NCBI Taxonomy" id="2071710"/>
    <lineage>
        <taxon>Bacteria</taxon>
        <taxon>Pseudomonadati</taxon>
        <taxon>Pseudomonadota</taxon>
        <taxon>Gammaproteobacteria</taxon>
        <taxon>Enterobacterales</taxon>
        <taxon>Enterobacteriaceae</taxon>
        <taxon>Enterobacter</taxon>
        <taxon>Enterobacter cloacae complex</taxon>
    </lineage>
</organism>
<evidence type="ECO:0000313" key="3">
    <source>
        <dbReference type="EMBL" id="KJN20954.1"/>
    </source>
</evidence>
<dbReference type="RefSeq" id="WP_045286507.1">
    <property type="nucleotide sequence ID" value="NZ_JZYX01000052.1"/>
</dbReference>
<reference evidence="3 4" key="1">
    <citation type="submission" date="2015-03" db="EMBL/GenBank/DDBJ databases">
        <authorList>
            <person name="McCorrison J."/>
            <person name="Sanka R."/>
            <person name="Adams M."/>
            <person name="Brinkac L."/>
            <person name="Nierman W."/>
            <person name="Sutton G."/>
            <person name="Nelson K."/>
            <person name="Kiedrowski L."/>
            <person name="Guerrero D."/>
            <person name="Bonomo R."/>
        </authorList>
    </citation>
    <scope>NUCLEOTIDE SEQUENCE [LARGE SCALE GENOMIC DNA]</scope>
    <source>
        <strain evidence="3 4">35699</strain>
    </source>
</reference>
<dbReference type="Gene3D" id="1.25.40.20">
    <property type="entry name" value="Ankyrin repeat-containing domain"/>
    <property type="match status" value="1"/>
</dbReference>
<sequence length="314" mass="36053">MNNNAINALLSCKTPKDIQACITAGSDINTLDSFGRNILFYCKNPRMIDTLVKAGIDFNHVDNYGHNVLFNQRNPHILKKLIDSGVDIHHKNGLGQTCLCSLADNISCCKTLINAGINVNNVDKCGRTILFYVKNHSIFDLMVQAGCDINHRDNQGHGIFEICYSLGDFKAKMLIRHISMKDSSPVIFNYLNSESLQIMDLLQKKNLNFTISDNCQVYLSANENEMSSFFSELKKKTDISNTHFRHIVLRGYDLRGDIETIKWFIRNDIKIDKKQLEQHIRHDEICKYIAEHERKKLSEIMKQTISLMPVKRRL</sequence>
<dbReference type="SUPFAM" id="SSF48403">
    <property type="entry name" value="Ankyrin repeat"/>
    <property type="match status" value="1"/>
</dbReference>
<accession>A0A0F1AIR2</accession>
<evidence type="ECO:0000256" key="1">
    <source>
        <dbReference type="ARBA" id="ARBA00022737"/>
    </source>
</evidence>
<dbReference type="PANTHER" id="PTHR24134">
    <property type="entry name" value="ANKYRIN REPEAT-CONTAINING PROTEIN DDB_G0279043"/>
    <property type="match status" value="1"/>
</dbReference>
<dbReference type="EMBL" id="JZYX01000052">
    <property type="protein sequence ID" value="KJN20954.1"/>
    <property type="molecule type" value="Genomic_DNA"/>
</dbReference>
<dbReference type="PATRIC" id="fig|1619248.3.peg.3806"/>
<comment type="caution">
    <text evidence="3">The sequence shown here is derived from an EMBL/GenBank/DDBJ whole genome shotgun (WGS) entry which is preliminary data.</text>
</comment>
<evidence type="ECO:0000256" key="2">
    <source>
        <dbReference type="ARBA" id="ARBA00023043"/>
    </source>
</evidence>
<dbReference type="OrthoDB" id="6625250at2"/>
<evidence type="ECO:0000313" key="4">
    <source>
        <dbReference type="Proteomes" id="UP000033352"/>
    </source>
</evidence>
<proteinExistence type="predicted"/>
<dbReference type="InterPro" id="IPR036770">
    <property type="entry name" value="Ankyrin_rpt-contain_sf"/>
</dbReference>
<protein>
    <submittedName>
        <fullName evidence="3">Ankyrin</fullName>
    </submittedName>
</protein>
<dbReference type="AlphaFoldDB" id="A0A0F1AIR2"/>
<gene>
    <name evidence="3" type="ORF">SS37_20655</name>
</gene>
<name>A0A0F1AIR2_9ENTR</name>
<dbReference type="PANTHER" id="PTHR24134:SF9">
    <property type="entry name" value="ANKYRIN REPEAT AND SOCS BOX PROTEIN 8"/>
    <property type="match status" value="1"/>
</dbReference>
<keyword evidence="1" id="KW-0677">Repeat</keyword>
<keyword evidence="2" id="KW-0040">ANK repeat</keyword>
<dbReference type="Pfam" id="PF12796">
    <property type="entry name" value="Ank_2"/>
    <property type="match status" value="1"/>
</dbReference>
<dbReference type="InterPro" id="IPR002110">
    <property type="entry name" value="Ankyrin_rpt"/>
</dbReference>
<dbReference type="Proteomes" id="UP000033352">
    <property type="component" value="Unassembled WGS sequence"/>
</dbReference>